<evidence type="ECO:0000259" key="10">
    <source>
        <dbReference type="Pfam" id="PF07885"/>
    </source>
</evidence>
<gene>
    <name evidence="11" type="ORF">CUNI_LOCUS2479</name>
</gene>
<evidence type="ECO:0000256" key="6">
    <source>
        <dbReference type="ARBA" id="ARBA00023136"/>
    </source>
</evidence>
<dbReference type="PANTHER" id="PTHR11003:SF334">
    <property type="entry name" value="FI03418P"/>
    <property type="match status" value="1"/>
</dbReference>
<keyword evidence="7 8" id="KW-0407">Ion channel</keyword>
<feature type="domain" description="Potassium channel" evidence="10">
    <location>
        <begin position="203"/>
        <end position="283"/>
    </location>
</feature>
<dbReference type="InterPro" id="IPR003280">
    <property type="entry name" value="2pore_dom_K_chnl"/>
</dbReference>
<feature type="transmembrane region" description="Helical" evidence="9">
    <location>
        <begin position="82"/>
        <end position="104"/>
    </location>
</feature>
<evidence type="ECO:0000256" key="3">
    <source>
        <dbReference type="ARBA" id="ARBA00022692"/>
    </source>
</evidence>
<dbReference type="OrthoDB" id="297496at2759"/>
<reference evidence="11" key="1">
    <citation type="submission" date="2021-04" db="EMBL/GenBank/DDBJ databases">
        <authorList>
            <consortium name="Molecular Ecology Group"/>
        </authorList>
    </citation>
    <scope>NUCLEOTIDE SEQUENCE</scope>
</reference>
<dbReference type="GO" id="GO:0022841">
    <property type="term" value="F:potassium ion leak channel activity"/>
    <property type="evidence" value="ECO:0007669"/>
    <property type="project" value="TreeGrafter"/>
</dbReference>
<sequence length="309" mass="34749">MTQELNILYERNWTLLAERIMREFQDDIVEAVRERGWDGRDEFSDDVKWSFSGSLLYSITVITTIGYGHIAPKTSLGRLVTMFYALLGIPLTLLCLTNIGSSFAHCFRFFYKYLCQFMVCLCCPTSYSKKRHTQGSSSTIITSGSTRSVASKRSKARDADISLVEQGNGGQDVPDITYSGDDLSTKKVTFKEEIRVPMSVSLIIITSYVFGGAVLFSLWEEDWDYLIGAYFCFVTLSTIGFGDFVFGAGKDLDNNEKLITCALYLVMGLSIIAMCFNLMQEEVRAKFTWLGIKLGIIEERNKGLGRANK</sequence>
<feature type="domain" description="Potassium channel" evidence="10">
    <location>
        <begin position="48"/>
        <end position="102"/>
    </location>
</feature>
<feature type="transmembrane region" description="Helical" evidence="9">
    <location>
        <begin position="258"/>
        <end position="279"/>
    </location>
</feature>
<evidence type="ECO:0000256" key="1">
    <source>
        <dbReference type="ARBA" id="ARBA00004141"/>
    </source>
</evidence>
<dbReference type="SUPFAM" id="SSF81324">
    <property type="entry name" value="Voltage-gated potassium channels"/>
    <property type="match status" value="2"/>
</dbReference>
<dbReference type="Proteomes" id="UP000678393">
    <property type="component" value="Unassembled WGS sequence"/>
</dbReference>
<evidence type="ECO:0000256" key="2">
    <source>
        <dbReference type="ARBA" id="ARBA00022448"/>
    </source>
</evidence>
<dbReference type="PANTHER" id="PTHR11003">
    <property type="entry name" value="POTASSIUM CHANNEL, SUBFAMILY K"/>
    <property type="match status" value="1"/>
</dbReference>
<proteinExistence type="inferred from homology"/>
<keyword evidence="2 8" id="KW-0813">Transport</keyword>
<accession>A0A8S3YNR1</accession>
<evidence type="ECO:0000256" key="5">
    <source>
        <dbReference type="ARBA" id="ARBA00023065"/>
    </source>
</evidence>
<dbReference type="Gene3D" id="1.10.287.70">
    <property type="match status" value="1"/>
</dbReference>
<keyword evidence="6 9" id="KW-0472">Membrane</keyword>
<name>A0A8S3YNR1_9EUPU</name>
<comment type="caution">
    <text evidence="11">The sequence shown here is derived from an EMBL/GenBank/DDBJ whole genome shotgun (WGS) entry which is preliminary data.</text>
</comment>
<keyword evidence="3 8" id="KW-0812">Transmembrane</keyword>
<dbReference type="PRINTS" id="PR01333">
    <property type="entry name" value="2POREKCHANEL"/>
</dbReference>
<dbReference type="GO" id="GO:0015271">
    <property type="term" value="F:outward rectifier potassium channel activity"/>
    <property type="evidence" value="ECO:0007669"/>
    <property type="project" value="TreeGrafter"/>
</dbReference>
<dbReference type="GO" id="GO:0005886">
    <property type="term" value="C:plasma membrane"/>
    <property type="evidence" value="ECO:0007669"/>
    <property type="project" value="TreeGrafter"/>
</dbReference>
<dbReference type="GO" id="GO:0030322">
    <property type="term" value="P:stabilization of membrane potential"/>
    <property type="evidence" value="ECO:0007669"/>
    <property type="project" value="TreeGrafter"/>
</dbReference>
<dbReference type="Pfam" id="PF07885">
    <property type="entry name" value="Ion_trans_2"/>
    <property type="match status" value="2"/>
</dbReference>
<comment type="subcellular location">
    <subcellularLocation>
        <location evidence="1">Membrane</location>
        <topology evidence="1">Multi-pass membrane protein</topology>
    </subcellularLocation>
</comment>
<evidence type="ECO:0000256" key="4">
    <source>
        <dbReference type="ARBA" id="ARBA00022989"/>
    </source>
</evidence>
<dbReference type="InterPro" id="IPR013099">
    <property type="entry name" value="K_chnl_dom"/>
</dbReference>
<evidence type="ECO:0000256" key="8">
    <source>
        <dbReference type="RuleBase" id="RU003857"/>
    </source>
</evidence>
<feature type="transmembrane region" description="Helical" evidence="9">
    <location>
        <begin position="225"/>
        <end position="246"/>
    </location>
</feature>
<evidence type="ECO:0000256" key="7">
    <source>
        <dbReference type="ARBA" id="ARBA00023303"/>
    </source>
</evidence>
<evidence type="ECO:0000313" key="12">
    <source>
        <dbReference type="Proteomes" id="UP000678393"/>
    </source>
</evidence>
<protein>
    <recommendedName>
        <fullName evidence="10">Potassium channel domain-containing protein</fullName>
    </recommendedName>
</protein>
<keyword evidence="4 9" id="KW-1133">Transmembrane helix</keyword>
<dbReference type="EMBL" id="CAJHNH020000324">
    <property type="protein sequence ID" value="CAG5116921.1"/>
    <property type="molecule type" value="Genomic_DNA"/>
</dbReference>
<evidence type="ECO:0000256" key="9">
    <source>
        <dbReference type="SAM" id="Phobius"/>
    </source>
</evidence>
<feature type="transmembrane region" description="Helical" evidence="9">
    <location>
        <begin position="196"/>
        <end position="219"/>
    </location>
</feature>
<evidence type="ECO:0000313" key="11">
    <source>
        <dbReference type="EMBL" id="CAG5116921.1"/>
    </source>
</evidence>
<comment type="similarity">
    <text evidence="8">Belongs to the two pore domain potassium channel (TC 1.A.1.8) family.</text>
</comment>
<organism evidence="11 12">
    <name type="scientific">Candidula unifasciata</name>
    <dbReference type="NCBI Taxonomy" id="100452"/>
    <lineage>
        <taxon>Eukaryota</taxon>
        <taxon>Metazoa</taxon>
        <taxon>Spiralia</taxon>
        <taxon>Lophotrochozoa</taxon>
        <taxon>Mollusca</taxon>
        <taxon>Gastropoda</taxon>
        <taxon>Heterobranchia</taxon>
        <taxon>Euthyneura</taxon>
        <taxon>Panpulmonata</taxon>
        <taxon>Eupulmonata</taxon>
        <taxon>Stylommatophora</taxon>
        <taxon>Helicina</taxon>
        <taxon>Helicoidea</taxon>
        <taxon>Geomitridae</taxon>
        <taxon>Candidula</taxon>
    </lineage>
</organism>
<feature type="transmembrane region" description="Helical" evidence="9">
    <location>
        <begin position="49"/>
        <end position="70"/>
    </location>
</feature>
<dbReference type="AlphaFoldDB" id="A0A8S3YNR1"/>
<keyword evidence="12" id="KW-1185">Reference proteome</keyword>
<keyword evidence="5 8" id="KW-0406">Ion transport</keyword>